<dbReference type="Pfam" id="PF13173">
    <property type="entry name" value="AAA_14"/>
    <property type="match status" value="1"/>
</dbReference>
<dbReference type="InterPro" id="IPR041682">
    <property type="entry name" value="AAA_14"/>
</dbReference>
<comment type="caution">
    <text evidence="3">The sequence shown here is derived from an EMBL/GenBank/DDBJ whole genome shotgun (WGS) entry which is preliminary data.</text>
</comment>
<dbReference type="STRING" id="592026.GCWU0000282_000373"/>
<dbReference type="SUPFAM" id="SSF52540">
    <property type="entry name" value="P-loop containing nucleoside triphosphate hydrolases"/>
    <property type="match status" value="1"/>
</dbReference>
<sequence length="506" mass="59737">MKNQLKTFLDFVKNQDKTFLNFVKNQHKTFANFVKMSYDKFNKHLIYAYYKIHGGNMIFKRKMYFKLLEWKELSSGETAVMLEGARRIGKSTLVTEFAINEYDDYLLLDFAKENNDIKNIFLEEIGDLDNFFRNLFLLKGKKLKEKKSVIIFDEVQLFPKAREAIKYLVADGRYDYIETGSLISIKKNVKDILIPSEEYKLKMYPMDFEEFLWACGDEVTMPVIEENFKNKKPLGETLHRKIMKTFRTYMAVGGMPQAVKAFAEGKTFERIDFIKRSILDLYEADLAKYDEENKDKASIIYKTIPEQLENKNSHFKFSLVDKSARYKNYIDAVNFVAESMIGNECINVTKPEISLELFADRSNFKLYLGDTGLLVTQIMRNADETDENLYKSLIFDKLGVNQGMIMENIVAQMLRERGYSLYFHEFLYTPYESDKEKKYEIDFLIVKKKNICPIEVKSSGYKSHKSFDYFIDKYRLKTSERYIIYTKDFKEEDDITYIPIYMVGML</sequence>
<reference evidence="3 4" key="1">
    <citation type="submission" date="2013-06" db="EMBL/GenBank/DDBJ databases">
        <authorList>
            <person name="Weinstock G."/>
            <person name="Sodergren E."/>
            <person name="Clifton S."/>
            <person name="Fulton L."/>
            <person name="Fulton B."/>
            <person name="Courtney L."/>
            <person name="Fronick C."/>
            <person name="Harrison M."/>
            <person name="Strong C."/>
            <person name="Farmer C."/>
            <person name="Delahaunty K."/>
            <person name="Markovic C."/>
            <person name="Hall O."/>
            <person name="Minx P."/>
            <person name="Tomlinson C."/>
            <person name="Mitreva M."/>
            <person name="Nelson J."/>
            <person name="Hou S."/>
            <person name="Wollam A."/>
            <person name="Pepin K.H."/>
            <person name="Johnson M."/>
            <person name="Bhonagiri V."/>
            <person name="Nash W.E."/>
            <person name="Warren W."/>
            <person name="Chinwalla A."/>
            <person name="Mardis E.R."/>
            <person name="Wilson R.K."/>
        </authorList>
    </citation>
    <scope>NUCLEOTIDE SEQUENCE [LARGE SCALE GENOMIC DNA]</scope>
    <source>
        <strain evidence="3 4">ATCC 51271</strain>
    </source>
</reference>
<dbReference type="Proteomes" id="UP000018227">
    <property type="component" value="Unassembled WGS sequence"/>
</dbReference>
<dbReference type="PANTHER" id="PTHR33295">
    <property type="entry name" value="ATPASE"/>
    <property type="match status" value="1"/>
</dbReference>
<dbReference type="InterPro" id="IPR027417">
    <property type="entry name" value="P-loop_NTPase"/>
</dbReference>
<evidence type="ECO:0000313" key="4">
    <source>
        <dbReference type="Proteomes" id="UP000018227"/>
    </source>
</evidence>
<protein>
    <submittedName>
        <fullName evidence="3">Uncharacterized protein</fullName>
    </submittedName>
</protein>
<dbReference type="HOGENOM" id="CLU_047370_0_0_9"/>
<dbReference type="Pfam" id="PF13635">
    <property type="entry name" value="DUF4143"/>
    <property type="match status" value="1"/>
</dbReference>
<feature type="domain" description="DUF4143" evidence="2">
    <location>
        <begin position="283"/>
        <end position="459"/>
    </location>
</feature>
<dbReference type="EMBL" id="ACIL03000004">
    <property type="protein sequence ID" value="ESL04402.1"/>
    <property type="molecule type" value="Genomic_DNA"/>
</dbReference>
<feature type="domain" description="AAA" evidence="1">
    <location>
        <begin position="78"/>
        <end position="212"/>
    </location>
</feature>
<evidence type="ECO:0000259" key="2">
    <source>
        <dbReference type="Pfam" id="PF13635"/>
    </source>
</evidence>
<dbReference type="AlphaFoldDB" id="V2Y8H0"/>
<evidence type="ECO:0000313" key="3">
    <source>
        <dbReference type="EMBL" id="ESL04402.1"/>
    </source>
</evidence>
<keyword evidence="4" id="KW-1185">Reference proteome</keyword>
<dbReference type="PANTHER" id="PTHR33295:SF7">
    <property type="entry name" value="ATPASE"/>
    <property type="match status" value="1"/>
</dbReference>
<evidence type="ECO:0000259" key="1">
    <source>
        <dbReference type="Pfam" id="PF13173"/>
    </source>
</evidence>
<name>V2Y8H0_9FIRM</name>
<proteinExistence type="predicted"/>
<gene>
    <name evidence="3" type="ORF">GCWU0000282_000373</name>
</gene>
<organism evidence="3 4">
    <name type="scientific">Catonella morbi ATCC 51271</name>
    <dbReference type="NCBI Taxonomy" id="592026"/>
    <lineage>
        <taxon>Bacteria</taxon>
        <taxon>Bacillati</taxon>
        <taxon>Bacillota</taxon>
        <taxon>Clostridia</taxon>
        <taxon>Lachnospirales</taxon>
        <taxon>Lachnospiraceae</taxon>
        <taxon>Catonella</taxon>
    </lineage>
</organism>
<dbReference type="InterPro" id="IPR025420">
    <property type="entry name" value="DUF4143"/>
</dbReference>
<dbReference type="eggNOG" id="COG1373">
    <property type="taxonomic scope" value="Bacteria"/>
</dbReference>
<accession>V2Y8H0</accession>